<name>A0A1G2HXW4_9BACT</name>
<evidence type="ECO:0000259" key="1">
    <source>
        <dbReference type="Pfam" id="PF00561"/>
    </source>
</evidence>
<dbReference type="InterPro" id="IPR029058">
    <property type="entry name" value="AB_hydrolase_fold"/>
</dbReference>
<dbReference type="STRING" id="1802206.A3D35_00805"/>
<protein>
    <recommendedName>
        <fullName evidence="1">AB hydrolase-1 domain-containing protein</fullName>
    </recommendedName>
</protein>
<dbReference type="SUPFAM" id="SSF53474">
    <property type="entry name" value="alpha/beta-Hydrolases"/>
    <property type="match status" value="1"/>
</dbReference>
<gene>
    <name evidence="2" type="ORF">A3D35_00805</name>
</gene>
<reference evidence="2 3" key="1">
    <citation type="journal article" date="2016" name="Nat. Commun.">
        <title>Thousands of microbial genomes shed light on interconnected biogeochemical processes in an aquifer system.</title>
        <authorList>
            <person name="Anantharaman K."/>
            <person name="Brown C.T."/>
            <person name="Hug L.A."/>
            <person name="Sharon I."/>
            <person name="Castelle C.J."/>
            <person name="Probst A.J."/>
            <person name="Thomas B.C."/>
            <person name="Singh A."/>
            <person name="Wilkins M.J."/>
            <person name="Karaoz U."/>
            <person name="Brodie E.L."/>
            <person name="Williams K.H."/>
            <person name="Hubbard S.S."/>
            <person name="Banfield J.F."/>
        </authorList>
    </citation>
    <scope>NUCLEOTIDE SEQUENCE [LARGE SCALE GENOMIC DNA]</scope>
</reference>
<dbReference type="Proteomes" id="UP000176421">
    <property type="component" value="Unassembled WGS sequence"/>
</dbReference>
<comment type="caution">
    <text evidence="2">The sequence shown here is derived from an EMBL/GenBank/DDBJ whole genome shotgun (WGS) entry which is preliminary data.</text>
</comment>
<dbReference type="Gene3D" id="3.40.50.1820">
    <property type="entry name" value="alpha/beta hydrolase"/>
    <property type="match status" value="1"/>
</dbReference>
<dbReference type="AlphaFoldDB" id="A0A1G2HXW4"/>
<accession>A0A1G2HXW4</accession>
<dbReference type="EMBL" id="MHOS01000041">
    <property type="protein sequence ID" value="OGZ67259.1"/>
    <property type="molecule type" value="Genomic_DNA"/>
</dbReference>
<dbReference type="InterPro" id="IPR050266">
    <property type="entry name" value="AB_hydrolase_sf"/>
</dbReference>
<evidence type="ECO:0000313" key="2">
    <source>
        <dbReference type="EMBL" id="OGZ67259.1"/>
    </source>
</evidence>
<dbReference type="PRINTS" id="PR00111">
    <property type="entry name" value="ABHYDROLASE"/>
</dbReference>
<evidence type="ECO:0000313" key="3">
    <source>
        <dbReference type="Proteomes" id="UP000176421"/>
    </source>
</evidence>
<dbReference type="InterPro" id="IPR000073">
    <property type="entry name" value="AB_hydrolase_1"/>
</dbReference>
<dbReference type="PANTHER" id="PTHR43798">
    <property type="entry name" value="MONOACYLGLYCEROL LIPASE"/>
    <property type="match status" value="1"/>
</dbReference>
<sequence length="266" mass="30570">MEEKQIIVKNLSINYKVFGQGKPFLILHGWGSNSDRWIKVAELLAKNGLLVLVPDLPGFGKSQEPNKAWSIDDYVDLVVEFLKNFTEFKEEFYLLGHSFGGAVSVKLSINHSQRIKKLFLAAAACIRKKTTAKSYLHKISKIIKVFSFLPLYKQLRKAIYKFIIKKSDYSFVEGVMKETYVKVILEDLSQKLLFVKVPTVIIWGDQDELTPVEYSHIINQKIEKSKLIILPNIKHNLDRHDHPEVLTDKILNNLSVEVFSPNDINL</sequence>
<feature type="domain" description="AB hydrolase-1" evidence="1">
    <location>
        <begin position="22"/>
        <end position="123"/>
    </location>
</feature>
<dbReference type="Pfam" id="PF00561">
    <property type="entry name" value="Abhydrolase_1"/>
    <property type="match status" value="1"/>
</dbReference>
<proteinExistence type="predicted"/>
<organism evidence="2 3">
    <name type="scientific">Candidatus Staskawiczbacteria bacterium RIFCSPHIGHO2_02_FULL_34_9</name>
    <dbReference type="NCBI Taxonomy" id="1802206"/>
    <lineage>
        <taxon>Bacteria</taxon>
        <taxon>Candidatus Staskawicziibacteriota</taxon>
    </lineage>
</organism>